<comment type="caution">
    <text evidence="3">The sequence shown here is derived from an EMBL/GenBank/DDBJ whole genome shotgun (WGS) entry which is preliminary data.</text>
</comment>
<dbReference type="InterPro" id="IPR001258">
    <property type="entry name" value="NHL_repeat"/>
</dbReference>
<dbReference type="PANTHER" id="PTHR46388">
    <property type="entry name" value="NHL REPEAT-CONTAINING PROTEIN 2"/>
    <property type="match status" value="1"/>
</dbReference>
<evidence type="ECO:0000256" key="2">
    <source>
        <dbReference type="SAM" id="SignalP"/>
    </source>
</evidence>
<dbReference type="SUPFAM" id="SSF101898">
    <property type="entry name" value="NHL repeat"/>
    <property type="match status" value="1"/>
</dbReference>
<proteinExistence type="predicted"/>
<evidence type="ECO:0008006" key="5">
    <source>
        <dbReference type="Google" id="ProtNLM"/>
    </source>
</evidence>
<dbReference type="RefSeq" id="WP_289165116.1">
    <property type="nucleotide sequence ID" value="NZ_JASZZN010000015.1"/>
</dbReference>
<feature type="signal peptide" evidence="2">
    <location>
        <begin position="1"/>
        <end position="16"/>
    </location>
</feature>
<keyword evidence="4" id="KW-1185">Reference proteome</keyword>
<dbReference type="PANTHER" id="PTHR46388:SF2">
    <property type="entry name" value="NHL REPEAT-CONTAINING PROTEIN 2"/>
    <property type="match status" value="1"/>
</dbReference>
<evidence type="ECO:0000256" key="1">
    <source>
        <dbReference type="ARBA" id="ARBA00022737"/>
    </source>
</evidence>
<reference evidence="3 4" key="1">
    <citation type="submission" date="2023-06" db="EMBL/GenBank/DDBJ databases">
        <title>Roseiconus lacunae JC819 isolated from Gulf of Mannar region, Tamil Nadu.</title>
        <authorList>
            <person name="Pk S."/>
            <person name="Ch S."/>
            <person name="Ch V.R."/>
        </authorList>
    </citation>
    <scope>NUCLEOTIDE SEQUENCE [LARGE SCALE GENOMIC DNA]</scope>
    <source>
        <strain evidence="3 4">JC819</strain>
    </source>
</reference>
<dbReference type="Gene3D" id="2.120.10.30">
    <property type="entry name" value="TolB, C-terminal domain"/>
    <property type="match status" value="2"/>
</dbReference>
<evidence type="ECO:0000313" key="4">
    <source>
        <dbReference type="Proteomes" id="UP001239462"/>
    </source>
</evidence>
<dbReference type="InterPro" id="IPR011042">
    <property type="entry name" value="6-blade_b-propeller_TolB-like"/>
</dbReference>
<sequence length="346" mass="36707">MLCLLWLAIAAQANCAADWTVFAGTGSEDSPSADSPMPADQAAMRNVYGIEVTADAIFFSTVNDHSIWKCDHNGMSLVRYAGTGQAGYGGDGGPALKATFNKPHEIRADASGNLFVADTFNHCVRRIDGQTGVVTTIAGNGTAGFSGDGGPAVSAQFDQPHSIVLDGTGVLVADTRNHRLRRVDLATGNVQTIGGNGKRQLPTENADVANVSLFGPRSLAIDEDAIWLVLREGNSVWRIDRDTGKINRIAGTGKNGHDGDGADPLRATFRGPKGIAVDSQGNLLIVDTENHAMRYVDRTADEIRTLPVGSKMKRPHGTAVLSVDGRPDRFLVSDSENHRVLISPLP</sequence>
<accession>A0ABT7PM89</accession>
<dbReference type="Proteomes" id="UP001239462">
    <property type="component" value="Unassembled WGS sequence"/>
</dbReference>
<evidence type="ECO:0000313" key="3">
    <source>
        <dbReference type="EMBL" id="MDM4017617.1"/>
    </source>
</evidence>
<feature type="chain" id="PRO_5046509202" description="NHL repeat-containing protein" evidence="2">
    <location>
        <begin position="17"/>
        <end position="346"/>
    </location>
</feature>
<organism evidence="3 4">
    <name type="scientific">Roseiconus lacunae</name>
    <dbReference type="NCBI Taxonomy" id="2605694"/>
    <lineage>
        <taxon>Bacteria</taxon>
        <taxon>Pseudomonadati</taxon>
        <taxon>Planctomycetota</taxon>
        <taxon>Planctomycetia</taxon>
        <taxon>Pirellulales</taxon>
        <taxon>Pirellulaceae</taxon>
        <taxon>Roseiconus</taxon>
    </lineage>
</organism>
<keyword evidence="2" id="KW-0732">Signal</keyword>
<dbReference type="Pfam" id="PF01436">
    <property type="entry name" value="NHL"/>
    <property type="match status" value="2"/>
</dbReference>
<protein>
    <recommendedName>
        <fullName evidence="5">NHL repeat-containing protein</fullName>
    </recommendedName>
</protein>
<keyword evidence="1" id="KW-0677">Repeat</keyword>
<gene>
    <name evidence="3" type="ORF">QTN89_19365</name>
</gene>
<name>A0ABT7PM89_9BACT</name>
<dbReference type="EMBL" id="JASZZN010000015">
    <property type="protein sequence ID" value="MDM4017617.1"/>
    <property type="molecule type" value="Genomic_DNA"/>
</dbReference>